<dbReference type="EMBL" id="PKPP01000047">
    <property type="protein sequence ID" value="PWA98840.1"/>
    <property type="molecule type" value="Genomic_DNA"/>
</dbReference>
<reference evidence="1 2" key="1">
    <citation type="journal article" date="2018" name="Mol. Plant">
        <title>The genome of Artemisia annua provides insight into the evolution of Asteraceae family and artemisinin biosynthesis.</title>
        <authorList>
            <person name="Shen Q."/>
            <person name="Zhang L."/>
            <person name="Liao Z."/>
            <person name="Wang S."/>
            <person name="Yan T."/>
            <person name="Shi P."/>
            <person name="Liu M."/>
            <person name="Fu X."/>
            <person name="Pan Q."/>
            <person name="Wang Y."/>
            <person name="Lv Z."/>
            <person name="Lu X."/>
            <person name="Zhang F."/>
            <person name="Jiang W."/>
            <person name="Ma Y."/>
            <person name="Chen M."/>
            <person name="Hao X."/>
            <person name="Li L."/>
            <person name="Tang Y."/>
            <person name="Lv G."/>
            <person name="Zhou Y."/>
            <person name="Sun X."/>
            <person name="Brodelius P.E."/>
            <person name="Rose J.K.C."/>
            <person name="Tang K."/>
        </authorList>
    </citation>
    <scope>NUCLEOTIDE SEQUENCE [LARGE SCALE GENOMIC DNA]</scope>
    <source>
        <strain evidence="2">cv. Huhao1</strain>
        <tissue evidence="1">Leaf</tissue>
    </source>
</reference>
<dbReference type="Proteomes" id="UP000245207">
    <property type="component" value="Unassembled WGS sequence"/>
</dbReference>
<accession>A0A2U1QLF8</accession>
<name>A0A2U1QLF8_ARTAN</name>
<comment type="caution">
    <text evidence="1">The sequence shown here is derived from an EMBL/GenBank/DDBJ whole genome shotgun (WGS) entry which is preliminary data.</text>
</comment>
<protein>
    <submittedName>
        <fullName evidence="1">Uncharacterized protein</fullName>
    </submittedName>
</protein>
<organism evidence="1 2">
    <name type="scientific">Artemisia annua</name>
    <name type="common">Sweet wormwood</name>
    <dbReference type="NCBI Taxonomy" id="35608"/>
    <lineage>
        <taxon>Eukaryota</taxon>
        <taxon>Viridiplantae</taxon>
        <taxon>Streptophyta</taxon>
        <taxon>Embryophyta</taxon>
        <taxon>Tracheophyta</taxon>
        <taxon>Spermatophyta</taxon>
        <taxon>Magnoliopsida</taxon>
        <taxon>eudicotyledons</taxon>
        <taxon>Gunneridae</taxon>
        <taxon>Pentapetalae</taxon>
        <taxon>asterids</taxon>
        <taxon>campanulids</taxon>
        <taxon>Asterales</taxon>
        <taxon>Asteraceae</taxon>
        <taxon>Asteroideae</taxon>
        <taxon>Anthemideae</taxon>
        <taxon>Artemisiinae</taxon>
        <taxon>Artemisia</taxon>
    </lineage>
</organism>
<evidence type="ECO:0000313" key="2">
    <source>
        <dbReference type="Proteomes" id="UP000245207"/>
    </source>
</evidence>
<evidence type="ECO:0000313" key="1">
    <source>
        <dbReference type="EMBL" id="PWA98840.1"/>
    </source>
</evidence>
<gene>
    <name evidence="1" type="ORF">CTI12_AA011700</name>
</gene>
<proteinExistence type="predicted"/>
<dbReference type="AlphaFoldDB" id="A0A2U1QLF8"/>
<keyword evidence="2" id="KW-1185">Reference proteome</keyword>
<sequence>MEFLEDTRQRAPIILVLDKNIQMLPWERMEASKNQIYQMPSFVMGSQPRFGNKMRENYVSSSSTPILDD</sequence>
<dbReference type="OrthoDB" id="10255632at2759"/>